<keyword evidence="12" id="KW-0012">Acyltransferase</keyword>
<feature type="region of interest" description="Disordered" evidence="14">
    <location>
        <begin position="311"/>
        <end position="392"/>
    </location>
</feature>
<accession>A0A511KGR7</accession>
<keyword evidence="9" id="KW-0456">Lyase</keyword>
<dbReference type="SMART" id="SM00898">
    <property type="entry name" value="Fapy_DNA_glyco"/>
    <property type="match status" value="1"/>
</dbReference>
<dbReference type="Pfam" id="PF01149">
    <property type="entry name" value="Fapy_DNA_glyco"/>
    <property type="match status" value="1"/>
</dbReference>
<proteinExistence type="inferred from homology"/>
<evidence type="ECO:0000256" key="11">
    <source>
        <dbReference type="ARBA" id="ARBA00023295"/>
    </source>
</evidence>
<dbReference type="EMBL" id="BJWK01000008">
    <property type="protein sequence ID" value="GEM09542.1"/>
    <property type="molecule type" value="Genomic_DNA"/>
</dbReference>
<dbReference type="SUPFAM" id="SSF81624">
    <property type="entry name" value="N-terminal domain of MutM-like DNA repair proteins"/>
    <property type="match status" value="1"/>
</dbReference>
<dbReference type="GO" id="GO:0003684">
    <property type="term" value="F:damaged DNA binding"/>
    <property type="evidence" value="ECO:0007669"/>
    <property type="project" value="InterPro"/>
</dbReference>
<dbReference type="PROSITE" id="PS51068">
    <property type="entry name" value="FPG_CAT"/>
    <property type="match status" value="1"/>
</dbReference>
<keyword evidence="4" id="KW-0479">Metal-binding</keyword>
<dbReference type="InterPro" id="IPR000905">
    <property type="entry name" value="Gcp-like_dom"/>
</dbReference>
<keyword evidence="7" id="KW-0238">DNA-binding</keyword>
<dbReference type="InterPro" id="IPR015886">
    <property type="entry name" value="H2TH_FPG"/>
</dbReference>
<evidence type="ECO:0000256" key="8">
    <source>
        <dbReference type="ARBA" id="ARBA00023204"/>
    </source>
</evidence>
<dbReference type="AlphaFoldDB" id="A0A511KGR7"/>
<evidence type="ECO:0000256" key="7">
    <source>
        <dbReference type="ARBA" id="ARBA00023125"/>
    </source>
</evidence>
<keyword evidence="8" id="KW-0234">DNA repair</keyword>
<evidence type="ECO:0000256" key="10">
    <source>
        <dbReference type="ARBA" id="ARBA00023268"/>
    </source>
</evidence>
<name>A0A511KGR7_RHOTO</name>
<dbReference type="Gene3D" id="3.20.190.10">
    <property type="entry name" value="MutM-like, N-terminal"/>
    <property type="match status" value="1"/>
</dbReference>
<sequence length="700" mass="75185">MPELPEVEAARKKLEGIAKGKRIKRVQAKEDTIVFSGTTHENFIKALEGKTVESVNRLGKNFYLVLSSSPHPILHFGMSGQAHIRGEPPLAYRSSSSTAVEASTEWPPKYAKTWIEFEGKAGERTEWAFCDARRLGRIKLVDVEADEIEKVPPLSELGADPLLNMPSLDTLCIALAKRKAPIKAVLLDQNGPFCGLGNYLVDEILYQSAIHPSLPSSYLSLPTSHSLLSTIHTQIQQVVRTAVAVDADADEFPKEWLFKFRWGKGKRKANVGFVLPDGSTSTISFVTVGGRTSAVVDRVQLLPEEFAVKDVGASKGGGKGKGRKKRKKEEESEEESEEEEGALDEGNDGDVVLPHLSRSGAVKAEKAADEGDADPPAGRLRSGRKRGATKDDTCAAVVSSERKILSNVVIKQHTIHESFGGIHPMHAMKAHQADMPEAIARALSEANLSLNDIDAFACTRGPGMPGCLGVCNASAKALAAATSKPFLGVHHMQAHALTPFLTASPNTDSPAPEFPFLTLLLSGGHTLLLLARSISSFSILATTHDESIGASIDKVARALQVPWALGAGSPGAALEKFAFPSGAASPSSPSMCGLPPDPIFTIPFPREMAFSYAGIRSAVTRLLVAEPAESMSDERRRQVAKCYMDAAFEHIEEKVGMAMRNLAKEGQEVKGLVVSGGVASNLILRQRRVTTSKAGRAWQT</sequence>
<dbReference type="SUPFAM" id="SSF53067">
    <property type="entry name" value="Actin-like ATPase domain"/>
    <property type="match status" value="2"/>
</dbReference>
<evidence type="ECO:0000256" key="4">
    <source>
        <dbReference type="ARBA" id="ARBA00022723"/>
    </source>
</evidence>
<comment type="similarity">
    <text evidence="1">Belongs to the FPG family.</text>
</comment>
<evidence type="ECO:0000256" key="12">
    <source>
        <dbReference type="ARBA" id="ARBA00023315"/>
    </source>
</evidence>
<dbReference type="Pfam" id="PF00814">
    <property type="entry name" value="TsaD"/>
    <property type="match status" value="1"/>
</dbReference>
<dbReference type="GO" id="GO:0072670">
    <property type="term" value="P:mitochondrial tRNA threonylcarbamoyladenosine modification"/>
    <property type="evidence" value="ECO:0007669"/>
    <property type="project" value="TreeGrafter"/>
</dbReference>
<dbReference type="Pfam" id="PF06831">
    <property type="entry name" value="H2TH"/>
    <property type="match status" value="1"/>
</dbReference>
<evidence type="ECO:0000256" key="14">
    <source>
        <dbReference type="SAM" id="MobiDB-lite"/>
    </source>
</evidence>
<dbReference type="GO" id="GO:0019104">
    <property type="term" value="F:DNA N-glycosylase activity"/>
    <property type="evidence" value="ECO:0007669"/>
    <property type="project" value="InterPro"/>
</dbReference>
<comment type="catalytic activity">
    <reaction evidence="13">
        <text>L-threonylcarbamoyladenylate + adenosine(37) in tRNA = N(6)-L-threonylcarbamoyladenosine(37) in tRNA + AMP + H(+)</text>
        <dbReference type="Rhea" id="RHEA:37059"/>
        <dbReference type="Rhea" id="RHEA-COMP:10162"/>
        <dbReference type="Rhea" id="RHEA-COMP:10163"/>
        <dbReference type="ChEBI" id="CHEBI:15378"/>
        <dbReference type="ChEBI" id="CHEBI:73682"/>
        <dbReference type="ChEBI" id="CHEBI:74411"/>
        <dbReference type="ChEBI" id="CHEBI:74418"/>
        <dbReference type="ChEBI" id="CHEBI:456215"/>
        <dbReference type="EC" id="2.3.1.234"/>
    </reaction>
</comment>
<evidence type="ECO:0000256" key="3">
    <source>
        <dbReference type="ARBA" id="ARBA00022694"/>
    </source>
</evidence>
<dbReference type="PRINTS" id="PR00789">
    <property type="entry name" value="OSIALOPTASE"/>
</dbReference>
<gene>
    <name evidence="16" type="ORF">Rt10032_c08g3559</name>
</gene>
<keyword evidence="10" id="KW-0511">Multifunctional enzyme</keyword>
<keyword evidence="5" id="KW-0227">DNA damage</keyword>
<dbReference type="OrthoDB" id="444592at2759"/>
<dbReference type="Gene3D" id="3.30.420.40">
    <property type="match status" value="2"/>
</dbReference>
<dbReference type="Gene3D" id="1.10.8.50">
    <property type="match status" value="1"/>
</dbReference>
<dbReference type="GO" id="GO:0016829">
    <property type="term" value="F:lyase activity"/>
    <property type="evidence" value="ECO:0007669"/>
    <property type="project" value="UniProtKB-KW"/>
</dbReference>
<organism evidence="16 17">
    <name type="scientific">Rhodotorula toruloides</name>
    <name type="common">Yeast</name>
    <name type="synonym">Rhodosporidium toruloides</name>
    <dbReference type="NCBI Taxonomy" id="5286"/>
    <lineage>
        <taxon>Eukaryota</taxon>
        <taxon>Fungi</taxon>
        <taxon>Dikarya</taxon>
        <taxon>Basidiomycota</taxon>
        <taxon>Pucciniomycotina</taxon>
        <taxon>Microbotryomycetes</taxon>
        <taxon>Sporidiobolales</taxon>
        <taxon>Sporidiobolaceae</taxon>
        <taxon>Rhodotorula</taxon>
    </lineage>
</organism>
<evidence type="ECO:0000256" key="1">
    <source>
        <dbReference type="ARBA" id="ARBA00009409"/>
    </source>
</evidence>
<dbReference type="InterPro" id="IPR010979">
    <property type="entry name" value="Ribosomal_uS13-like_H2TH"/>
</dbReference>
<feature type="compositionally biased region" description="Basic residues" evidence="14">
    <location>
        <begin position="318"/>
        <end position="327"/>
    </location>
</feature>
<evidence type="ECO:0000313" key="16">
    <source>
        <dbReference type="EMBL" id="GEM09542.1"/>
    </source>
</evidence>
<dbReference type="GO" id="GO:0005739">
    <property type="term" value="C:mitochondrion"/>
    <property type="evidence" value="ECO:0007669"/>
    <property type="project" value="TreeGrafter"/>
</dbReference>
<reference evidence="16 17" key="1">
    <citation type="submission" date="2019-07" db="EMBL/GenBank/DDBJ databases">
        <title>Rhodotorula toruloides NBRC10032 genome sequencing.</title>
        <authorList>
            <person name="Shida Y."/>
            <person name="Takaku H."/>
            <person name="Ogasawara W."/>
            <person name="Mori K."/>
        </authorList>
    </citation>
    <scope>NUCLEOTIDE SEQUENCE [LARGE SCALE GENOMIC DNA]</scope>
    <source>
        <strain evidence="16 17">NBRC10032</strain>
    </source>
</reference>
<evidence type="ECO:0000256" key="13">
    <source>
        <dbReference type="ARBA" id="ARBA00048117"/>
    </source>
</evidence>
<dbReference type="Proteomes" id="UP000321518">
    <property type="component" value="Unassembled WGS sequence"/>
</dbReference>
<dbReference type="PANTHER" id="PTHR11735">
    <property type="entry name" value="TRNA N6-ADENOSINE THREONYLCARBAMOYLTRANSFERASE"/>
    <property type="match status" value="1"/>
</dbReference>
<keyword evidence="6" id="KW-0378">Hydrolase</keyword>
<feature type="compositionally biased region" description="Acidic residues" evidence="14">
    <location>
        <begin position="331"/>
        <end position="348"/>
    </location>
</feature>
<evidence type="ECO:0000256" key="9">
    <source>
        <dbReference type="ARBA" id="ARBA00023239"/>
    </source>
</evidence>
<dbReference type="SUPFAM" id="SSF46946">
    <property type="entry name" value="S13-like H2TH domain"/>
    <property type="match status" value="1"/>
</dbReference>
<dbReference type="GO" id="GO:0008270">
    <property type="term" value="F:zinc ion binding"/>
    <property type="evidence" value="ECO:0007669"/>
    <property type="project" value="InterPro"/>
</dbReference>
<keyword evidence="11" id="KW-0326">Glycosidase</keyword>
<dbReference type="SMART" id="SM01232">
    <property type="entry name" value="H2TH"/>
    <property type="match status" value="1"/>
</dbReference>
<evidence type="ECO:0000256" key="2">
    <source>
        <dbReference type="ARBA" id="ARBA00022679"/>
    </source>
</evidence>
<keyword evidence="2" id="KW-0808">Transferase</keyword>
<comment type="caution">
    <text evidence="16">The sequence shown here is derived from an EMBL/GenBank/DDBJ whole genome shotgun (WGS) entry which is preliminary data.</text>
</comment>
<dbReference type="InterPro" id="IPR012319">
    <property type="entry name" value="FPG_cat"/>
</dbReference>
<protein>
    <submittedName>
        <fullName evidence="16">Formamidopyrimidine-DNA glycosylase</fullName>
    </submittedName>
</protein>
<dbReference type="GO" id="GO:0061711">
    <property type="term" value="F:tRNA N(6)-L-threonylcarbamoyladenine synthase activity"/>
    <property type="evidence" value="ECO:0007669"/>
    <property type="project" value="UniProtKB-EC"/>
</dbReference>
<dbReference type="GO" id="GO:0006284">
    <property type="term" value="P:base-excision repair"/>
    <property type="evidence" value="ECO:0007669"/>
    <property type="project" value="InterPro"/>
</dbReference>
<dbReference type="InterPro" id="IPR043129">
    <property type="entry name" value="ATPase_NBD"/>
</dbReference>
<dbReference type="InterPro" id="IPR017861">
    <property type="entry name" value="KAE1/TsaD"/>
</dbReference>
<feature type="domain" description="Formamidopyrimidine-DNA glycosylase catalytic" evidence="15">
    <location>
        <begin position="2"/>
        <end position="136"/>
    </location>
</feature>
<evidence type="ECO:0000313" key="17">
    <source>
        <dbReference type="Proteomes" id="UP000321518"/>
    </source>
</evidence>
<evidence type="ECO:0000256" key="6">
    <source>
        <dbReference type="ARBA" id="ARBA00022801"/>
    </source>
</evidence>
<dbReference type="InterPro" id="IPR035937">
    <property type="entry name" value="FPG_N"/>
</dbReference>
<dbReference type="GO" id="GO:0003906">
    <property type="term" value="F:DNA-(apurinic or apyrimidinic site) endonuclease activity"/>
    <property type="evidence" value="ECO:0007669"/>
    <property type="project" value="InterPro"/>
</dbReference>
<dbReference type="PANTHER" id="PTHR11735:SF6">
    <property type="entry name" value="TRNA N6-ADENOSINE THREONYLCARBAMOYLTRANSFERASE, MITOCHONDRIAL"/>
    <property type="match status" value="1"/>
</dbReference>
<evidence type="ECO:0000256" key="5">
    <source>
        <dbReference type="ARBA" id="ARBA00022763"/>
    </source>
</evidence>
<keyword evidence="3" id="KW-0819">tRNA processing</keyword>
<evidence type="ECO:0000259" key="15">
    <source>
        <dbReference type="PROSITE" id="PS51068"/>
    </source>
</evidence>